<evidence type="ECO:0000313" key="2">
    <source>
        <dbReference type="Proteomes" id="UP000290092"/>
    </source>
</evidence>
<sequence length="62" mass="7307">MTKEEELQFLEIIKETIIPYAQNMSDEQIKNLIETVQKQNPNLPFGFGNMLLEQIRLLKQSQ</sequence>
<protein>
    <submittedName>
        <fullName evidence="1">Uncharacterized protein</fullName>
    </submittedName>
</protein>
<dbReference type="RefSeq" id="WP_114841938.1">
    <property type="nucleotide sequence ID" value="NZ_CP031219.1"/>
</dbReference>
<dbReference type="KEGG" id="amyt:AMYT_1510"/>
<comment type="caution">
    <text evidence="1">The sequence shown here is derived from an EMBL/GenBank/DDBJ whole genome shotgun (WGS) entry which is preliminary data.</text>
</comment>
<gene>
    <name evidence="1" type="ORF">CP985_07500</name>
</gene>
<keyword evidence="2" id="KW-1185">Reference proteome</keyword>
<accession>A0AAX2AG74</accession>
<dbReference type="EMBL" id="NXID01000024">
    <property type="protein sequence ID" value="RXK15595.1"/>
    <property type="molecule type" value="Genomic_DNA"/>
</dbReference>
<evidence type="ECO:0000313" key="1">
    <source>
        <dbReference type="EMBL" id="RXK15595.1"/>
    </source>
</evidence>
<dbReference type="AlphaFoldDB" id="A0AAX2AG74"/>
<reference evidence="1 2" key="1">
    <citation type="submission" date="2017-09" db="EMBL/GenBank/DDBJ databases">
        <title>Genomics of the genus Arcobacter.</title>
        <authorList>
            <person name="Perez-Cataluna A."/>
            <person name="Figueras M.J."/>
            <person name="Salas-Masso N."/>
        </authorList>
    </citation>
    <scope>NUCLEOTIDE SEQUENCE [LARGE SCALE GENOMIC DNA]</scope>
    <source>
        <strain evidence="1 2">CECT 7386</strain>
    </source>
</reference>
<dbReference type="Proteomes" id="UP000290092">
    <property type="component" value="Unassembled WGS sequence"/>
</dbReference>
<name>A0AAX2AG74_9BACT</name>
<proteinExistence type="predicted"/>
<organism evidence="1 2">
    <name type="scientific">Malaciobacter mytili LMG 24559</name>
    <dbReference type="NCBI Taxonomy" id="1032238"/>
    <lineage>
        <taxon>Bacteria</taxon>
        <taxon>Pseudomonadati</taxon>
        <taxon>Campylobacterota</taxon>
        <taxon>Epsilonproteobacteria</taxon>
        <taxon>Campylobacterales</taxon>
        <taxon>Arcobacteraceae</taxon>
        <taxon>Malaciobacter</taxon>
    </lineage>
</organism>